<dbReference type="SUPFAM" id="SSF88659">
    <property type="entry name" value="Sigma3 and sigma4 domains of RNA polymerase sigma factors"/>
    <property type="match status" value="1"/>
</dbReference>
<dbReference type="NCBIfam" id="TIGR02937">
    <property type="entry name" value="sigma70-ECF"/>
    <property type="match status" value="1"/>
</dbReference>
<evidence type="ECO:0000256" key="4">
    <source>
        <dbReference type="ARBA" id="ARBA00023163"/>
    </source>
</evidence>
<evidence type="ECO:0000259" key="5">
    <source>
        <dbReference type="SMART" id="SM00421"/>
    </source>
</evidence>
<dbReference type="PANTHER" id="PTHR43133">
    <property type="entry name" value="RNA POLYMERASE ECF-TYPE SIGMA FACTO"/>
    <property type="match status" value="1"/>
</dbReference>
<feature type="domain" description="HTH luxR-type" evidence="5">
    <location>
        <begin position="134"/>
        <end position="189"/>
    </location>
</feature>
<keyword evidence="7" id="KW-1185">Reference proteome</keyword>
<dbReference type="InterPro" id="IPR000792">
    <property type="entry name" value="Tscrpt_reg_LuxR_C"/>
</dbReference>
<dbReference type="Pfam" id="PF04542">
    <property type="entry name" value="Sigma70_r2"/>
    <property type="match status" value="1"/>
</dbReference>
<dbReference type="Gene3D" id="1.10.10.10">
    <property type="entry name" value="Winged helix-like DNA-binding domain superfamily/Winged helix DNA-binding domain"/>
    <property type="match status" value="1"/>
</dbReference>
<dbReference type="Pfam" id="PF08281">
    <property type="entry name" value="Sigma70_r4_2"/>
    <property type="match status" value="1"/>
</dbReference>
<accession>A0A0C3R782</accession>
<dbReference type="InterPro" id="IPR014284">
    <property type="entry name" value="RNA_pol_sigma-70_dom"/>
</dbReference>
<dbReference type="InterPro" id="IPR036388">
    <property type="entry name" value="WH-like_DNA-bd_sf"/>
</dbReference>
<dbReference type="AlphaFoldDB" id="A0A0C3R782"/>
<protein>
    <recommendedName>
        <fullName evidence="5">HTH luxR-type domain-containing protein</fullName>
    </recommendedName>
</protein>
<dbReference type="NCBIfam" id="TIGR02985">
    <property type="entry name" value="Sig70_bacteroi1"/>
    <property type="match status" value="1"/>
</dbReference>
<dbReference type="InterPro" id="IPR013249">
    <property type="entry name" value="RNA_pol_sigma70_r4_t2"/>
</dbReference>
<keyword evidence="3" id="KW-0731">Sigma factor</keyword>
<comment type="caution">
    <text evidence="6">The sequence shown here is derived from an EMBL/GenBank/DDBJ whole genome shotgun (WGS) entry which is preliminary data.</text>
</comment>
<evidence type="ECO:0000256" key="1">
    <source>
        <dbReference type="ARBA" id="ARBA00010641"/>
    </source>
</evidence>
<dbReference type="SMART" id="SM00421">
    <property type="entry name" value="HTH_LUXR"/>
    <property type="match status" value="1"/>
</dbReference>
<name>A0A0C3R782_9PORP</name>
<dbReference type="GO" id="GO:0003677">
    <property type="term" value="F:DNA binding"/>
    <property type="evidence" value="ECO:0007669"/>
    <property type="project" value="InterPro"/>
</dbReference>
<dbReference type="RefSeq" id="WP_160289152.1">
    <property type="nucleotide sequence ID" value="NZ_JPIT01000031.1"/>
</dbReference>
<dbReference type="InterPro" id="IPR013325">
    <property type="entry name" value="RNA_pol_sigma_r2"/>
</dbReference>
<dbReference type="GO" id="GO:0006352">
    <property type="term" value="P:DNA-templated transcription initiation"/>
    <property type="evidence" value="ECO:0007669"/>
    <property type="project" value="InterPro"/>
</dbReference>
<proteinExistence type="inferred from homology"/>
<evidence type="ECO:0000313" key="7">
    <source>
        <dbReference type="Proteomes" id="UP000031980"/>
    </source>
</evidence>
<dbReference type="PRINTS" id="PR00038">
    <property type="entry name" value="HTHLUXR"/>
</dbReference>
<dbReference type="InterPro" id="IPR013324">
    <property type="entry name" value="RNA_pol_sigma_r3/r4-like"/>
</dbReference>
<evidence type="ECO:0000313" key="6">
    <source>
        <dbReference type="EMBL" id="KIO46005.1"/>
    </source>
</evidence>
<gene>
    <name evidence="6" type="ORF">BA92_06095</name>
</gene>
<keyword evidence="2" id="KW-0805">Transcription regulation</keyword>
<dbReference type="SUPFAM" id="SSF88946">
    <property type="entry name" value="Sigma2 domain of RNA polymerase sigma factors"/>
    <property type="match status" value="1"/>
</dbReference>
<evidence type="ECO:0000256" key="2">
    <source>
        <dbReference type="ARBA" id="ARBA00023015"/>
    </source>
</evidence>
<comment type="similarity">
    <text evidence="1">Belongs to the sigma-70 factor family. ECF subfamily.</text>
</comment>
<organism evidence="6 7">
    <name type="scientific">Sanguibacteroides justesenii</name>
    <dbReference type="NCBI Taxonomy" id="1547597"/>
    <lineage>
        <taxon>Bacteria</taxon>
        <taxon>Pseudomonadati</taxon>
        <taxon>Bacteroidota</taxon>
        <taxon>Bacteroidia</taxon>
        <taxon>Bacteroidales</taxon>
        <taxon>Porphyromonadaceae</taxon>
        <taxon>Sanguibacteroides</taxon>
    </lineage>
</organism>
<sequence>MQESVIFKKVQVLTDEVLIKQLRTGNQFVFREIFNRYYFPLRSFASRYIENDEVTEDFVQDAFIKVWEKKSDFILLASLRNYLYASVKNACFDYLRHKQMQLRHESDLTALFSESNEEKFKLEEEVHALIYEAIKGLSGQSRRVVLMTMEGYSNPEIAEKLQISPNTVKTLKLRAYRVLRERLSGVQWLIFLLLYPPF</sequence>
<dbReference type="InterPro" id="IPR007627">
    <property type="entry name" value="RNA_pol_sigma70_r2"/>
</dbReference>
<reference evidence="6 7" key="1">
    <citation type="submission" date="2014-07" db="EMBL/GenBank/DDBJ databases">
        <title>Porphyromonadaceae bacterium OUH 308042 = ATCC BAA-2681 = DSM 28342 draft genome.</title>
        <authorList>
            <person name="Sydenham T.V."/>
            <person name="Hasman H."/>
            <person name="Justensen U.S."/>
        </authorList>
    </citation>
    <scope>NUCLEOTIDE SEQUENCE [LARGE SCALE GENOMIC DNA]</scope>
    <source>
        <strain evidence="6 7">OUH 308042</strain>
    </source>
</reference>
<dbReference type="Gene3D" id="1.10.1740.10">
    <property type="match status" value="1"/>
</dbReference>
<dbReference type="InterPro" id="IPR014327">
    <property type="entry name" value="RNA_pol_sigma70_bacteroid"/>
</dbReference>
<dbReference type="EMBL" id="JPIU01000037">
    <property type="protein sequence ID" value="KIO46005.1"/>
    <property type="molecule type" value="Genomic_DNA"/>
</dbReference>
<dbReference type="Proteomes" id="UP000031980">
    <property type="component" value="Unassembled WGS sequence"/>
</dbReference>
<dbReference type="PANTHER" id="PTHR43133:SF46">
    <property type="entry name" value="RNA POLYMERASE SIGMA-70 FACTOR ECF SUBFAMILY"/>
    <property type="match status" value="1"/>
</dbReference>
<dbReference type="InterPro" id="IPR039425">
    <property type="entry name" value="RNA_pol_sigma-70-like"/>
</dbReference>
<evidence type="ECO:0000256" key="3">
    <source>
        <dbReference type="ARBA" id="ARBA00023082"/>
    </source>
</evidence>
<dbReference type="GO" id="GO:0016987">
    <property type="term" value="F:sigma factor activity"/>
    <property type="evidence" value="ECO:0007669"/>
    <property type="project" value="UniProtKB-KW"/>
</dbReference>
<keyword evidence="4" id="KW-0804">Transcription</keyword>